<reference evidence="1 2" key="1">
    <citation type="journal article" date="2011" name="Curr. Microbiol.">
        <title>Luteibacter jiangsuensis sp. nov.: a methamidophos-degrading bacterium isolated from a methamidophos-manufacturing factory.</title>
        <authorList>
            <person name="Wang L."/>
            <person name="Wang G.L."/>
            <person name="Li S.P."/>
            <person name="Jiang J.D."/>
        </authorList>
    </citation>
    <scope>NUCLEOTIDE SEQUENCE [LARGE SCALE GENOMIC DNA]</scope>
    <source>
        <strain evidence="1 2">CGMCC 1.10133</strain>
    </source>
</reference>
<dbReference type="SUPFAM" id="SSF103084">
    <property type="entry name" value="Holliday junction resolvase RusA"/>
    <property type="match status" value="1"/>
</dbReference>
<keyword evidence="2" id="KW-1185">Reference proteome</keyword>
<protein>
    <submittedName>
        <fullName evidence="1">Endodeoxyribonuclease RusA</fullName>
    </submittedName>
</protein>
<name>A0ABX0Q9T0_9GAMM</name>
<dbReference type="InterPro" id="IPR036614">
    <property type="entry name" value="RusA-like_sf"/>
</dbReference>
<dbReference type="RefSeq" id="WP_167129211.1">
    <property type="nucleotide sequence ID" value="NZ_JAAQQR010000010.1"/>
</dbReference>
<dbReference type="EMBL" id="JAAQQR010000010">
    <property type="protein sequence ID" value="NID06635.1"/>
    <property type="molecule type" value="Genomic_DNA"/>
</dbReference>
<sequence length="116" mass="13566">MQPLIVEIEDMRLKGSQNIREHWRARSRRVRREREAAHWTLLDAKRPPLPVVVRLVRIAPRTLDDDNLLGVFKGIRDGVADAYGIDDRDKTRIRFEYDQERGAPHQYGVRIEVSPA</sequence>
<dbReference type="Proteomes" id="UP001429601">
    <property type="component" value="Unassembled WGS sequence"/>
</dbReference>
<organism evidence="1 2">
    <name type="scientific">Luteibacter jiangsuensis</name>
    <dbReference type="NCBI Taxonomy" id="637577"/>
    <lineage>
        <taxon>Bacteria</taxon>
        <taxon>Pseudomonadati</taxon>
        <taxon>Pseudomonadota</taxon>
        <taxon>Gammaproteobacteria</taxon>
        <taxon>Lysobacterales</taxon>
        <taxon>Rhodanobacteraceae</taxon>
        <taxon>Luteibacter</taxon>
    </lineage>
</organism>
<evidence type="ECO:0000313" key="1">
    <source>
        <dbReference type="EMBL" id="NID06635.1"/>
    </source>
</evidence>
<gene>
    <name evidence="1" type="ORF">HBF26_17200</name>
</gene>
<accession>A0ABX0Q9T0</accession>
<comment type="caution">
    <text evidence="1">The sequence shown here is derived from an EMBL/GenBank/DDBJ whole genome shotgun (WGS) entry which is preliminary data.</text>
</comment>
<evidence type="ECO:0000313" key="2">
    <source>
        <dbReference type="Proteomes" id="UP001429601"/>
    </source>
</evidence>
<proteinExistence type="predicted"/>